<evidence type="ECO:0000256" key="5">
    <source>
        <dbReference type="SAM" id="MobiDB-lite"/>
    </source>
</evidence>
<dbReference type="Proteomes" id="UP000012073">
    <property type="component" value="Unassembled WGS sequence"/>
</dbReference>
<gene>
    <name evidence="6" type="ORF">CHC_T00006318001</name>
</gene>
<feature type="compositionally biased region" description="Polar residues" evidence="5">
    <location>
        <begin position="20"/>
        <end position="37"/>
    </location>
</feature>
<dbReference type="PANTHER" id="PTHR22652:SF0">
    <property type="entry name" value="NUCLEOPORIN NUP43"/>
    <property type="match status" value="1"/>
</dbReference>
<accession>R7QKX8</accession>
<dbReference type="EMBL" id="HG001898">
    <property type="protein sequence ID" value="CDF38136.1"/>
    <property type="molecule type" value="Genomic_DNA"/>
</dbReference>
<dbReference type="PhylomeDB" id="R7QKX8"/>
<sequence length="425" mass="44900">MEGIRRTIPRSARRTPARQDVSQFPATPRTPASQKTIFSPERYAPAFRSSQNEPAKIEPQALPPIRTGVEALSPSPSVPTLAYAPAPLTTVRWLPAPGRDAIAAVGTGDGAPDADFLSLYRVSTRGGDVSATVARDIDHPGKVLRIASSLSSETLFVGSSDGSIRTLSLDSWETSSLETLSVMPRRAARPELVTGVAPVVNGRVAALGGDGTFIVVDVSRCQEIGRAEMADPVGFFDGTAVDAEAGNEVVSAGAGCEVCVWDTRIIQTGRGNVQTLGHPTPGVATRCVTTDPAQPHFVIGGTRNGELCTWDRRGTEPFPLNRVAMHDGVVWETRVVSSSKPGLLLSCGEDSKVWLMDFAAAASRDSAMGSESGEFWRSMITQSDVRNVVGWDSALGINGIDAHPTADLYAYASDSGAVAFGCLYS</sequence>
<reference evidence="7" key="1">
    <citation type="journal article" date="2013" name="Proc. Natl. Acad. Sci. U.S.A.">
        <title>Genome structure and metabolic features in the red seaweed Chondrus crispus shed light on evolution of the Archaeplastida.</title>
        <authorList>
            <person name="Collen J."/>
            <person name="Porcel B."/>
            <person name="Carre W."/>
            <person name="Ball S.G."/>
            <person name="Chaparro C."/>
            <person name="Tonon T."/>
            <person name="Barbeyron T."/>
            <person name="Michel G."/>
            <person name="Noel B."/>
            <person name="Valentin K."/>
            <person name="Elias M."/>
            <person name="Artiguenave F."/>
            <person name="Arun A."/>
            <person name="Aury J.M."/>
            <person name="Barbosa-Neto J.F."/>
            <person name="Bothwell J.H."/>
            <person name="Bouget F.Y."/>
            <person name="Brillet L."/>
            <person name="Cabello-Hurtado F."/>
            <person name="Capella-Gutierrez S."/>
            <person name="Charrier B."/>
            <person name="Cladiere L."/>
            <person name="Cock J.M."/>
            <person name="Coelho S.M."/>
            <person name="Colleoni C."/>
            <person name="Czjzek M."/>
            <person name="Da Silva C."/>
            <person name="Delage L."/>
            <person name="Denoeud F."/>
            <person name="Deschamps P."/>
            <person name="Dittami S.M."/>
            <person name="Gabaldon T."/>
            <person name="Gachon C.M."/>
            <person name="Groisillier A."/>
            <person name="Herve C."/>
            <person name="Jabbari K."/>
            <person name="Katinka M."/>
            <person name="Kloareg B."/>
            <person name="Kowalczyk N."/>
            <person name="Labadie K."/>
            <person name="Leblanc C."/>
            <person name="Lopez P.J."/>
            <person name="McLachlan D.H."/>
            <person name="Meslet-Cladiere L."/>
            <person name="Moustafa A."/>
            <person name="Nehr Z."/>
            <person name="Nyvall Collen P."/>
            <person name="Panaud O."/>
            <person name="Partensky F."/>
            <person name="Poulain J."/>
            <person name="Rensing S.A."/>
            <person name="Rousvoal S."/>
            <person name="Samson G."/>
            <person name="Symeonidi A."/>
            <person name="Weissenbach J."/>
            <person name="Zambounis A."/>
            <person name="Wincker P."/>
            <person name="Boyen C."/>
        </authorList>
    </citation>
    <scope>NUCLEOTIDE SEQUENCE [LARGE SCALE GENOMIC DNA]</scope>
    <source>
        <strain evidence="7">cv. Stackhouse</strain>
    </source>
</reference>
<protein>
    <submittedName>
        <fullName evidence="6">Uncharacterized protein</fullName>
    </submittedName>
</protein>
<dbReference type="Gramene" id="CDF38136">
    <property type="protein sequence ID" value="CDF38136"/>
    <property type="gene ID" value="CHC_T00006318001"/>
</dbReference>
<comment type="subcellular location">
    <subcellularLocation>
        <location evidence="1">Nucleus</location>
    </subcellularLocation>
</comment>
<keyword evidence="4" id="KW-0539">Nucleus</keyword>
<organism evidence="6 7">
    <name type="scientific">Chondrus crispus</name>
    <name type="common">Carrageen Irish moss</name>
    <name type="synonym">Polymorpha crispa</name>
    <dbReference type="NCBI Taxonomy" id="2769"/>
    <lineage>
        <taxon>Eukaryota</taxon>
        <taxon>Rhodophyta</taxon>
        <taxon>Florideophyceae</taxon>
        <taxon>Rhodymeniophycidae</taxon>
        <taxon>Gigartinales</taxon>
        <taxon>Gigartinaceae</taxon>
        <taxon>Chondrus</taxon>
    </lineage>
</organism>
<dbReference type="PANTHER" id="PTHR22652">
    <property type="entry name" value="NUCLEOPORIN NUP43"/>
    <property type="match status" value="1"/>
</dbReference>
<evidence type="ECO:0000256" key="3">
    <source>
        <dbReference type="ARBA" id="ARBA00022737"/>
    </source>
</evidence>
<name>R7QKX8_CHOCR</name>
<keyword evidence="3" id="KW-0677">Repeat</keyword>
<evidence type="ECO:0000256" key="2">
    <source>
        <dbReference type="ARBA" id="ARBA00022574"/>
    </source>
</evidence>
<dbReference type="SUPFAM" id="SSF50978">
    <property type="entry name" value="WD40 repeat-like"/>
    <property type="match status" value="1"/>
</dbReference>
<dbReference type="GeneID" id="17325714"/>
<feature type="compositionally biased region" description="Basic residues" evidence="5">
    <location>
        <begin position="7"/>
        <end position="16"/>
    </location>
</feature>
<proteinExistence type="predicted"/>
<evidence type="ECO:0000313" key="7">
    <source>
        <dbReference type="Proteomes" id="UP000012073"/>
    </source>
</evidence>
<dbReference type="SMART" id="SM00320">
    <property type="entry name" value="WD40"/>
    <property type="match status" value="3"/>
</dbReference>
<keyword evidence="7" id="KW-1185">Reference proteome</keyword>
<feature type="region of interest" description="Disordered" evidence="5">
    <location>
        <begin position="1"/>
        <end position="38"/>
    </location>
</feature>
<dbReference type="STRING" id="2769.R7QKX8"/>
<dbReference type="AlphaFoldDB" id="R7QKX8"/>
<dbReference type="InterPro" id="IPR015943">
    <property type="entry name" value="WD40/YVTN_repeat-like_dom_sf"/>
</dbReference>
<evidence type="ECO:0000256" key="1">
    <source>
        <dbReference type="ARBA" id="ARBA00004123"/>
    </source>
</evidence>
<dbReference type="InterPro" id="IPR036322">
    <property type="entry name" value="WD40_repeat_dom_sf"/>
</dbReference>
<dbReference type="InterPro" id="IPR001680">
    <property type="entry name" value="WD40_rpt"/>
</dbReference>
<dbReference type="GO" id="GO:0031080">
    <property type="term" value="C:nuclear pore outer ring"/>
    <property type="evidence" value="ECO:0007669"/>
    <property type="project" value="TreeGrafter"/>
</dbReference>
<dbReference type="Gene3D" id="2.130.10.10">
    <property type="entry name" value="YVTN repeat-like/Quinoprotein amine dehydrogenase"/>
    <property type="match status" value="1"/>
</dbReference>
<dbReference type="KEGG" id="ccp:CHC_T00006318001"/>
<dbReference type="RefSeq" id="XP_005718005.1">
    <property type="nucleotide sequence ID" value="XM_005717948.1"/>
</dbReference>
<evidence type="ECO:0000256" key="4">
    <source>
        <dbReference type="ARBA" id="ARBA00023242"/>
    </source>
</evidence>
<dbReference type="OrthoDB" id="3005at2759"/>
<evidence type="ECO:0000313" key="6">
    <source>
        <dbReference type="EMBL" id="CDF38136.1"/>
    </source>
</evidence>
<keyword evidence="2" id="KW-0853">WD repeat</keyword>